<reference evidence="5" key="1">
    <citation type="submission" date="2014-01" db="EMBL/GenBank/DDBJ databases">
        <title>The Genome Sequence of Anopheles melas CM1001059_A (V2).</title>
        <authorList>
            <consortium name="The Broad Institute Genomics Platform"/>
            <person name="Neafsey D.E."/>
            <person name="Besansky N."/>
            <person name="Howell P."/>
            <person name="Walton C."/>
            <person name="Young S.K."/>
            <person name="Zeng Q."/>
            <person name="Gargeya S."/>
            <person name="Fitzgerald M."/>
            <person name="Haas B."/>
            <person name="Abouelleil A."/>
            <person name="Allen A.W."/>
            <person name="Alvarado L."/>
            <person name="Arachchi H.M."/>
            <person name="Berlin A.M."/>
            <person name="Chapman S.B."/>
            <person name="Gainer-Dewar J."/>
            <person name="Goldberg J."/>
            <person name="Griggs A."/>
            <person name="Gujja S."/>
            <person name="Hansen M."/>
            <person name="Howarth C."/>
            <person name="Imamovic A."/>
            <person name="Ireland A."/>
            <person name="Larimer J."/>
            <person name="McCowan C."/>
            <person name="Murphy C."/>
            <person name="Pearson M."/>
            <person name="Poon T.W."/>
            <person name="Priest M."/>
            <person name="Roberts A."/>
            <person name="Saif S."/>
            <person name="Shea T."/>
            <person name="Sisk P."/>
            <person name="Sykes S."/>
            <person name="Wortman J."/>
            <person name="Nusbaum C."/>
            <person name="Birren B."/>
        </authorList>
    </citation>
    <scope>NUCLEOTIDE SEQUENCE [LARGE SCALE GENOMIC DNA]</scope>
    <source>
        <strain evidence="5">CM1001059</strain>
    </source>
</reference>
<protein>
    <submittedName>
        <fullName evidence="4">AIP3 domain-containing protein</fullName>
    </submittedName>
</protein>
<dbReference type="PANTHER" id="PTHR22741">
    <property type="entry name" value="P140CAP/SNIP-RELATED"/>
    <property type="match status" value="1"/>
</dbReference>
<feature type="compositionally biased region" description="Basic and acidic residues" evidence="2">
    <location>
        <begin position="984"/>
        <end position="999"/>
    </location>
</feature>
<dbReference type="STRING" id="34690.A0A182UIS1"/>
<dbReference type="VEuPathDB" id="VectorBase:AMEC021155"/>
<dbReference type="PANTHER" id="PTHR22741:SF10">
    <property type="entry name" value="COILED-COIL DOMAIN-CONTAINING PROTEIN CG32809"/>
    <property type="match status" value="1"/>
</dbReference>
<name>A0A182UIS1_9DIPT</name>
<evidence type="ECO:0000256" key="1">
    <source>
        <dbReference type="ARBA" id="ARBA00023054"/>
    </source>
</evidence>
<dbReference type="Proteomes" id="UP000075902">
    <property type="component" value="Unassembled WGS sequence"/>
</dbReference>
<feature type="compositionally biased region" description="Basic and acidic residues" evidence="2">
    <location>
        <begin position="388"/>
        <end position="402"/>
    </location>
</feature>
<feature type="region of interest" description="Disordered" evidence="2">
    <location>
        <begin position="634"/>
        <end position="657"/>
    </location>
</feature>
<feature type="compositionally biased region" description="Polar residues" evidence="2">
    <location>
        <begin position="819"/>
        <end position="841"/>
    </location>
</feature>
<feature type="compositionally biased region" description="Polar residues" evidence="2">
    <location>
        <begin position="460"/>
        <end position="469"/>
    </location>
</feature>
<feature type="region of interest" description="Disordered" evidence="2">
    <location>
        <begin position="236"/>
        <end position="298"/>
    </location>
</feature>
<dbReference type="InterPro" id="IPR051825">
    <property type="entry name" value="SRCIN1"/>
</dbReference>
<feature type="region of interest" description="Disordered" evidence="2">
    <location>
        <begin position="981"/>
        <end position="1004"/>
    </location>
</feature>
<sequence>MSDDDTPSTAVSPPLNCAKPEAAPSSPVESEQREQRQLAEKGQPVVEDVKVKRETERETEPTEPNGASSRVLPPPLNRPDDHEAITNRQRKCVQFTTPAAAGSATADDTLLKFIEGEEILDKENPFKTDELASVLEKQYGAAHRQTDSVRDKTFPGNAASIDDDDDDGEDDGGDNTDTDLDSDNVFITKEEVLRQSKYVKTYIKNPDKQLNYDKSVIQKLNALKAKGRQVRDVVVMEGATTPSPPGVRPPIPAPRTVHQRQQQSDRNNNSRRQQRSPQTVSPRGGNPKPVPRARRYDYAEVKVRIGSAETEESLYDSNEVVQNALKFDSRFRKVEFGSQDDIDTIAERTEDGSDQTVDQDTPEMTVQSRKSPSKSVSAGKGSVNGSPAKKDQPDGRKSTFAEDVKKSFSNTVKSADFRKYLQSKGLSLVPAKPKAIEGSPRVSRPAESAESGGKSLRLSAISTSSTPARLQQAKPSVLARLFQGNGLFTPKTPNEPAYSAVFARSSTPVLLSTQQGRLTPRSQLPMRFGSFNGSLNRRSAAIADVKPKVNFKQLVDGQGETVATPVRRPASVNEFERPKLRTHFANRSVSSVDSLKRPMRNAGVQVNLAANGGPNNSQSIPTNHQIVTLQRPGSWQGAGAVPHSGQPAVGMVQSPPQPSLATAYQSIRQPSDAARFYGGGSTHTVAPLYSEPLRELPMMVQDEVDSGFRSAVDNGYHIYEQTPDNLRRSELVYGKIGYLSNTQLNRWHPQDRRSYSSMQEGVAGTGSNGGTYGRLRPVYVSSPLSTQSTPVRRASDVLDREQILHRIYDFCRRSIRNSSKTSVNSNHTERTYQSSNGTPGTTKLVPSGTFPIERQRVQRVQSLNTPRPLAPMNQYGTGRYTRAVPAVPAAPMHYHPSNSQPIVTGRQNQHERNIENIYAFVNKKMVQMNVGGGDDRSVRSVQTSAPSTLRRVTFSSTDRPPGVVMTDGLDEADYVNIRGAPDAIDDRRRSARSREDPRRHTLGGDMLQYQAQTQPPNIQRSLDFEQTPQMRVYTPTNQGPLFDDDPGIMSEAETASTGFRRGGKQRSSLPVVRTPSKTLERPLGLVFLQYRSETKRALLPNEITSIDTVRALFVRSFPRQLTMQYLEGPNVKIYIHDSSKDMFYELEDVRSHLREIRDRSVLRLFESNEVSAPQVLPD</sequence>
<keyword evidence="5" id="KW-1185">Reference proteome</keyword>
<feature type="compositionally biased region" description="Basic and acidic residues" evidence="2">
    <location>
        <begin position="30"/>
        <end position="39"/>
    </location>
</feature>
<dbReference type="EnsemblMetazoa" id="AMEC021155-RA">
    <property type="protein sequence ID" value="AMEC021155-PA"/>
    <property type="gene ID" value="AMEC021155"/>
</dbReference>
<feature type="compositionally biased region" description="Basic and acidic residues" evidence="2">
    <location>
        <begin position="47"/>
        <end position="60"/>
    </location>
</feature>
<feature type="compositionally biased region" description="Polar residues" evidence="2">
    <location>
        <begin position="354"/>
        <end position="376"/>
    </location>
</feature>
<dbReference type="GO" id="GO:0005737">
    <property type="term" value="C:cytoplasm"/>
    <property type="evidence" value="ECO:0007669"/>
    <property type="project" value="TreeGrafter"/>
</dbReference>
<feature type="compositionally biased region" description="Pro residues" evidence="2">
    <location>
        <begin position="242"/>
        <end position="253"/>
    </location>
</feature>
<feature type="region of interest" description="Disordered" evidence="2">
    <location>
        <begin position="326"/>
        <end position="402"/>
    </location>
</feature>
<dbReference type="Pfam" id="PF03915">
    <property type="entry name" value="AIP3"/>
    <property type="match status" value="1"/>
</dbReference>
<evidence type="ECO:0000256" key="2">
    <source>
        <dbReference type="SAM" id="MobiDB-lite"/>
    </source>
</evidence>
<reference evidence="4" key="2">
    <citation type="submission" date="2020-05" db="UniProtKB">
        <authorList>
            <consortium name="EnsemblMetazoa"/>
        </authorList>
    </citation>
    <scope>IDENTIFICATION</scope>
    <source>
        <strain evidence="4">CM1001059</strain>
    </source>
</reference>
<feature type="compositionally biased region" description="Acidic residues" evidence="2">
    <location>
        <begin position="161"/>
        <end position="182"/>
    </location>
</feature>
<dbReference type="AlphaFoldDB" id="A0A182UIS1"/>
<feature type="compositionally biased region" description="Low complexity" evidence="2">
    <location>
        <begin position="259"/>
        <end position="271"/>
    </location>
</feature>
<feature type="region of interest" description="Disordered" evidence="2">
    <location>
        <begin position="140"/>
        <end position="185"/>
    </location>
</feature>
<evidence type="ECO:0000259" key="3">
    <source>
        <dbReference type="Pfam" id="PF03915"/>
    </source>
</evidence>
<dbReference type="InterPro" id="IPR022782">
    <property type="entry name" value="AIP3-like_C"/>
</dbReference>
<feature type="region of interest" description="Disordered" evidence="2">
    <location>
        <begin position="1"/>
        <end position="105"/>
    </location>
</feature>
<feature type="domain" description="Actin interacting protein 3-like C-terminal" evidence="3">
    <location>
        <begin position="1087"/>
        <end position="1165"/>
    </location>
</feature>
<proteinExistence type="predicted"/>
<evidence type="ECO:0000313" key="5">
    <source>
        <dbReference type="Proteomes" id="UP000075902"/>
    </source>
</evidence>
<feature type="region of interest" description="Disordered" evidence="2">
    <location>
        <begin position="432"/>
        <end position="469"/>
    </location>
</feature>
<organism evidence="4 5">
    <name type="scientific">Anopheles melas</name>
    <dbReference type="NCBI Taxonomy" id="34690"/>
    <lineage>
        <taxon>Eukaryota</taxon>
        <taxon>Metazoa</taxon>
        <taxon>Ecdysozoa</taxon>
        <taxon>Arthropoda</taxon>
        <taxon>Hexapoda</taxon>
        <taxon>Insecta</taxon>
        <taxon>Pterygota</taxon>
        <taxon>Neoptera</taxon>
        <taxon>Endopterygota</taxon>
        <taxon>Diptera</taxon>
        <taxon>Nematocera</taxon>
        <taxon>Culicoidea</taxon>
        <taxon>Culicidae</taxon>
        <taxon>Anophelinae</taxon>
        <taxon>Anopheles</taxon>
    </lineage>
</organism>
<feature type="compositionally biased region" description="Basic and acidic residues" evidence="2">
    <location>
        <begin position="144"/>
        <end position="153"/>
    </location>
</feature>
<feature type="region of interest" description="Disordered" evidence="2">
    <location>
        <begin position="819"/>
        <end position="847"/>
    </location>
</feature>
<keyword evidence="1" id="KW-0175">Coiled coil</keyword>
<accession>A0A182UIS1</accession>
<evidence type="ECO:0000313" key="4">
    <source>
        <dbReference type="EnsemblMetazoa" id="AMEC021155-PA"/>
    </source>
</evidence>